<dbReference type="EMBL" id="JACAZH010000023">
    <property type="protein sequence ID" value="KAF7343571.1"/>
    <property type="molecule type" value="Genomic_DNA"/>
</dbReference>
<proteinExistence type="predicted"/>
<accession>A0A8H7CPJ1</accession>
<sequence>MLWKVLDPHSRKAWQSEAECQLIKFAFTGRDGTKITSYADFRVHLVRHDGGMACSKAIASRRIAIRQPWRYRQWMEARIPFVPVTPAGPAAVAADVSQPAWGSADRDAGGWGSGESWISGGAWRTEAVWGSGSGSWDSNKPWTSPRIPKSKGKRKRQRQRKAAQRALLAVQMEEGWRQAQAEWERAMDSNPTPSCC</sequence>
<reference evidence="2" key="1">
    <citation type="submission" date="2020-05" db="EMBL/GenBank/DDBJ databases">
        <title>Mycena genomes resolve the evolution of fungal bioluminescence.</title>
        <authorList>
            <person name="Tsai I.J."/>
        </authorList>
    </citation>
    <scope>NUCLEOTIDE SEQUENCE</scope>
    <source>
        <strain evidence="2">160909Yilan</strain>
    </source>
</reference>
<organism evidence="2 3">
    <name type="scientific">Mycena sanguinolenta</name>
    <dbReference type="NCBI Taxonomy" id="230812"/>
    <lineage>
        <taxon>Eukaryota</taxon>
        <taxon>Fungi</taxon>
        <taxon>Dikarya</taxon>
        <taxon>Basidiomycota</taxon>
        <taxon>Agaricomycotina</taxon>
        <taxon>Agaricomycetes</taxon>
        <taxon>Agaricomycetidae</taxon>
        <taxon>Agaricales</taxon>
        <taxon>Marasmiineae</taxon>
        <taxon>Mycenaceae</taxon>
        <taxon>Mycena</taxon>
    </lineage>
</organism>
<feature type="region of interest" description="Disordered" evidence="1">
    <location>
        <begin position="129"/>
        <end position="165"/>
    </location>
</feature>
<keyword evidence="3" id="KW-1185">Reference proteome</keyword>
<evidence type="ECO:0000256" key="1">
    <source>
        <dbReference type="SAM" id="MobiDB-lite"/>
    </source>
</evidence>
<evidence type="ECO:0000313" key="3">
    <source>
        <dbReference type="Proteomes" id="UP000623467"/>
    </source>
</evidence>
<dbReference type="Proteomes" id="UP000623467">
    <property type="component" value="Unassembled WGS sequence"/>
</dbReference>
<gene>
    <name evidence="2" type="ORF">MSAN_01977600</name>
</gene>
<evidence type="ECO:0000313" key="2">
    <source>
        <dbReference type="EMBL" id="KAF7343571.1"/>
    </source>
</evidence>
<comment type="caution">
    <text evidence="2">The sequence shown here is derived from an EMBL/GenBank/DDBJ whole genome shotgun (WGS) entry which is preliminary data.</text>
</comment>
<name>A0A8H7CPJ1_9AGAR</name>
<feature type="compositionally biased region" description="Basic residues" evidence="1">
    <location>
        <begin position="148"/>
        <end position="163"/>
    </location>
</feature>
<dbReference type="AlphaFoldDB" id="A0A8H7CPJ1"/>
<protein>
    <submittedName>
        <fullName evidence="2">Uncharacterized protein</fullName>
    </submittedName>
</protein>